<evidence type="ECO:0000256" key="3">
    <source>
        <dbReference type="ARBA" id="ARBA00023274"/>
    </source>
</evidence>
<dbReference type="AlphaFoldDB" id="A0A1F5ZH57"/>
<dbReference type="Proteomes" id="UP000177268">
    <property type="component" value="Unassembled WGS sequence"/>
</dbReference>
<dbReference type="GO" id="GO:0022625">
    <property type="term" value="C:cytosolic large ribosomal subunit"/>
    <property type="evidence" value="ECO:0007669"/>
    <property type="project" value="TreeGrafter"/>
</dbReference>
<feature type="compositionally biased region" description="Basic residues" evidence="7">
    <location>
        <begin position="154"/>
        <end position="164"/>
    </location>
</feature>
<protein>
    <recommendedName>
        <fullName evidence="4 6">50S ribosomal protein L17</fullName>
    </recommendedName>
</protein>
<evidence type="ECO:0000313" key="9">
    <source>
        <dbReference type="Proteomes" id="UP000177268"/>
    </source>
</evidence>
<evidence type="ECO:0000256" key="7">
    <source>
        <dbReference type="SAM" id="MobiDB-lite"/>
    </source>
</evidence>
<evidence type="ECO:0000256" key="1">
    <source>
        <dbReference type="ARBA" id="ARBA00008777"/>
    </source>
</evidence>
<dbReference type="GO" id="GO:0003735">
    <property type="term" value="F:structural constituent of ribosome"/>
    <property type="evidence" value="ECO:0007669"/>
    <property type="project" value="InterPro"/>
</dbReference>
<reference evidence="8 9" key="1">
    <citation type="journal article" date="2016" name="Nat. Commun.">
        <title>Thousands of microbial genomes shed light on interconnected biogeochemical processes in an aquifer system.</title>
        <authorList>
            <person name="Anantharaman K."/>
            <person name="Brown C.T."/>
            <person name="Hug L.A."/>
            <person name="Sharon I."/>
            <person name="Castelle C.J."/>
            <person name="Probst A.J."/>
            <person name="Thomas B.C."/>
            <person name="Singh A."/>
            <person name="Wilkins M.J."/>
            <person name="Karaoz U."/>
            <person name="Brodie E.L."/>
            <person name="Williams K.H."/>
            <person name="Hubbard S.S."/>
            <person name="Banfield J.F."/>
        </authorList>
    </citation>
    <scope>NUCLEOTIDE SEQUENCE [LARGE SCALE GENOMIC DNA]</scope>
</reference>
<dbReference type="STRING" id="1798370.A2Z00_00120"/>
<dbReference type="PANTHER" id="PTHR14413">
    <property type="entry name" value="RIBOSOMAL PROTEIN L17"/>
    <property type="match status" value="1"/>
</dbReference>
<feature type="region of interest" description="Disordered" evidence="7">
    <location>
        <begin position="125"/>
        <end position="164"/>
    </location>
</feature>
<accession>A0A1F5ZH57</accession>
<dbReference type="InterPro" id="IPR000456">
    <property type="entry name" value="Ribosomal_bL17"/>
</dbReference>
<comment type="caution">
    <text evidence="8">The sequence shown here is derived from an EMBL/GenBank/DDBJ whole genome shotgun (WGS) entry which is preliminary data.</text>
</comment>
<keyword evidence="2 5" id="KW-0689">Ribosomal protein</keyword>
<feature type="compositionally biased region" description="Basic and acidic residues" evidence="7">
    <location>
        <begin position="125"/>
        <end position="137"/>
    </location>
</feature>
<dbReference type="EMBL" id="MFIZ01000012">
    <property type="protein sequence ID" value="OGG11848.1"/>
    <property type="molecule type" value="Genomic_DNA"/>
</dbReference>
<gene>
    <name evidence="8" type="ORF">A2Z00_00120</name>
</gene>
<dbReference type="InterPro" id="IPR036373">
    <property type="entry name" value="Ribosomal_bL17_sf"/>
</dbReference>
<name>A0A1F5ZH57_9BACT</name>
<dbReference type="GO" id="GO:0006412">
    <property type="term" value="P:translation"/>
    <property type="evidence" value="ECO:0007669"/>
    <property type="project" value="InterPro"/>
</dbReference>
<evidence type="ECO:0000256" key="6">
    <source>
        <dbReference type="RuleBase" id="RU000661"/>
    </source>
</evidence>
<evidence type="ECO:0000313" key="8">
    <source>
        <dbReference type="EMBL" id="OGG11848.1"/>
    </source>
</evidence>
<keyword evidence="3 5" id="KW-0687">Ribonucleoprotein</keyword>
<dbReference type="Gene3D" id="3.90.1030.10">
    <property type="entry name" value="Ribosomal protein L17"/>
    <property type="match status" value="1"/>
</dbReference>
<proteinExistence type="inferred from homology"/>
<sequence length="164" mass="18599">MRHSVYGRKLSRTKDERKRLFQGLARDLLIHGFVRTTLAKAKAVQPLVEKLVTKAKKGKEVHRRQVLAVLANRPLTNQLFEDAKTRFANRTSGFTRVIKVGKRLGDAADEALLSFVDEKIKTDIIAPPKKEKSEKPQKAIKAPKTKAKKSETKKTRKNTSTKKK</sequence>
<dbReference type="NCBIfam" id="TIGR00059">
    <property type="entry name" value="L17"/>
    <property type="match status" value="1"/>
</dbReference>
<organism evidence="8 9">
    <name type="scientific">Candidatus Gottesmanbacteria bacterium RBG_13_45_10</name>
    <dbReference type="NCBI Taxonomy" id="1798370"/>
    <lineage>
        <taxon>Bacteria</taxon>
        <taxon>Candidatus Gottesmaniibacteriota</taxon>
    </lineage>
</organism>
<evidence type="ECO:0000256" key="4">
    <source>
        <dbReference type="ARBA" id="ARBA00035494"/>
    </source>
</evidence>
<comment type="similarity">
    <text evidence="1 5">Belongs to the bacterial ribosomal protein bL17 family.</text>
</comment>
<dbReference type="PANTHER" id="PTHR14413:SF16">
    <property type="entry name" value="LARGE RIBOSOMAL SUBUNIT PROTEIN BL17M"/>
    <property type="match status" value="1"/>
</dbReference>
<dbReference type="SUPFAM" id="SSF64263">
    <property type="entry name" value="Prokaryotic ribosomal protein L17"/>
    <property type="match status" value="1"/>
</dbReference>
<dbReference type="Pfam" id="PF01196">
    <property type="entry name" value="Ribosomal_L17"/>
    <property type="match status" value="1"/>
</dbReference>
<evidence type="ECO:0000256" key="5">
    <source>
        <dbReference type="RuleBase" id="RU000660"/>
    </source>
</evidence>
<evidence type="ECO:0000256" key="2">
    <source>
        <dbReference type="ARBA" id="ARBA00022980"/>
    </source>
</evidence>